<comment type="caution">
    <text evidence="1">The sequence shown here is derived from an EMBL/GenBank/DDBJ whole genome shotgun (WGS) entry which is preliminary data.</text>
</comment>
<accession>A0A811ZP98</accession>
<organism evidence="1 2">
    <name type="scientific">Nyctereutes procyonoides</name>
    <name type="common">Raccoon dog</name>
    <name type="synonym">Canis procyonoides</name>
    <dbReference type="NCBI Taxonomy" id="34880"/>
    <lineage>
        <taxon>Eukaryota</taxon>
        <taxon>Metazoa</taxon>
        <taxon>Chordata</taxon>
        <taxon>Craniata</taxon>
        <taxon>Vertebrata</taxon>
        <taxon>Euteleostomi</taxon>
        <taxon>Mammalia</taxon>
        <taxon>Eutheria</taxon>
        <taxon>Laurasiatheria</taxon>
        <taxon>Carnivora</taxon>
        <taxon>Caniformia</taxon>
        <taxon>Canidae</taxon>
        <taxon>Nyctereutes</taxon>
    </lineage>
</organism>
<evidence type="ECO:0000313" key="1">
    <source>
        <dbReference type="EMBL" id="CAD7690907.1"/>
    </source>
</evidence>
<name>A0A811ZP98_NYCPR</name>
<dbReference type="Proteomes" id="UP000645828">
    <property type="component" value="Unassembled WGS sequence"/>
</dbReference>
<evidence type="ECO:0000313" key="2">
    <source>
        <dbReference type="Proteomes" id="UP000645828"/>
    </source>
</evidence>
<sequence length="95" mass="10836">MPCGPCRNKCKISIGVLMVPIAGRMVGKKHLFTVFHSLLIESHPRVAKPPILLSWASLRGNLEIQRDTRDMCTQRKDHLRTQREGGCLQRRNQTC</sequence>
<proteinExistence type="predicted"/>
<keyword evidence="2" id="KW-1185">Reference proteome</keyword>
<gene>
    <name evidence="1" type="ORF">NYPRO_LOCUS23701</name>
</gene>
<reference evidence="1" key="1">
    <citation type="submission" date="2020-12" db="EMBL/GenBank/DDBJ databases">
        <authorList>
            <consortium name="Molecular Ecology Group"/>
        </authorList>
    </citation>
    <scope>NUCLEOTIDE SEQUENCE</scope>
    <source>
        <strain evidence="1">TBG_1078</strain>
    </source>
</reference>
<dbReference type="AlphaFoldDB" id="A0A811ZP98"/>
<protein>
    <submittedName>
        <fullName evidence="1">(raccoon dog) hypothetical protein</fullName>
    </submittedName>
</protein>
<dbReference type="EMBL" id="CAJHUB010000771">
    <property type="protein sequence ID" value="CAD7690907.1"/>
    <property type="molecule type" value="Genomic_DNA"/>
</dbReference>